<evidence type="ECO:0000313" key="2">
    <source>
        <dbReference type="EMBL" id="KAJ5135252.1"/>
    </source>
</evidence>
<reference evidence="2" key="1">
    <citation type="submission" date="2022-11" db="EMBL/GenBank/DDBJ databases">
        <authorList>
            <person name="Petersen C."/>
        </authorList>
    </citation>
    <scope>NUCLEOTIDE SEQUENCE</scope>
    <source>
        <strain evidence="2">IBT 22155</strain>
    </source>
</reference>
<organism evidence="2 3">
    <name type="scientific">Penicillium bovifimosum</name>
    <dbReference type="NCBI Taxonomy" id="126998"/>
    <lineage>
        <taxon>Eukaryota</taxon>
        <taxon>Fungi</taxon>
        <taxon>Dikarya</taxon>
        <taxon>Ascomycota</taxon>
        <taxon>Pezizomycotina</taxon>
        <taxon>Eurotiomycetes</taxon>
        <taxon>Eurotiomycetidae</taxon>
        <taxon>Eurotiales</taxon>
        <taxon>Aspergillaceae</taxon>
        <taxon>Penicillium</taxon>
    </lineage>
</organism>
<dbReference type="RefSeq" id="XP_056522224.1">
    <property type="nucleotide sequence ID" value="XM_056665274.1"/>
</dbReference>
<feature type="region of interest" description="Disordered" evidence="1">
    <location>
        <begin position="110"/>
        <end position="143"/>
    </location>
</feature>
<keyword evidence="3" id="KW-1185">Reference proteome</keyword>
<accession>A0A9W9H097</accession>
<proteinExistence type="predicted"/>
<reference evidence="2" key="2">
    <citation type="journal article" date="2023" name="IMA Fungus">
        <title>Comparative genomic study of the Penicillium genus elucidates a diverse pangenome and 15 lateral gene transfer events.</title>
        <authorList>
            <person name="Petersen C."/>
            <person name="Sorensen T."/>
            <person name="Nielsen M.R."/>
            <person name="Sondergaard T.E."/>
            <person name="Sorensen J.L."/>
            <person name="Fitzpatrick D.A."/>
            <person name="Frisvad J.C."/>
            <person name="Nielsen K.L."/>
        </authorList>
    </citation>
    <scope>NUCLEOTIDE SEQUENCE</scope>
    <source>
        <strain evidence="2">IBT 22155</strain>
    </source>
</reference>
<dbReference type="AlphaFoldDB" id="A0A9W9H097"/>
<dbReference type="GeneID" id="81404444"/>
<dbReference type="EMBL" id="JAPQKL010000004">
    <property type="protein sequence ID" value="KAJ5135252.1"/>
    <property type="molecule type" value="Genomic_DNA"/>
</dbReference>
<evidence type="ECO:0000256" key="1">
    <source>
        <dbReference type="SAM" id="MobiDB-lite"/>
    </source>
</evidence>
<dbReference type="Proteomes" id="UP001149079">
    <property type="component" value="Unassembled WGS sequence"/>
</dbReference>
<sequence length="143" mass="16233">MDDDATDSRKYSPSQSITSLITKAYGGSNILLWSNRIQHRGDSADRLELGVFASSRRHQLETIRKVKDATDEERLPHMRRRQIPPLSLSGAVSSMDRSITLHCDGLYRYSRRDSASPPRAIGTRRDIQKRRRDSASPPRGLTQ</sequence>
<protein>
    <submittedName>
        <fullName evidence="2">Uncharacterized protein</fullName>
    </submittedName>
</protein>
<name>A0A9W9H097_9EURO</name>
<gene>
    <name evidence="2" type="ORF">N7515_004530</name>
</gene>
<comment type="caution">
    <text evidence="2">The sequence shown here is derived from an EMBL/GenBank/DDBJ whole genome shotgun (WGS) entry which is preliminary data.</text>
</comment>
<evidence type="ECO:0000313" key="3">
    <source>
        <dbReference type="Proteomes" id="UP001149079"/>
    </source>
</evidence>